<feature type="domain" description="Large ribosomal subunit protein bL25 beta" evidence="8">
    <location>
        <begin position="102"/>
        <end position="189"/>
    </location>
</feature>
<dbReference type="InterPro" id="IPR011035">
    <property type="entry name" value="Ribosomal_bL25/Gln-tRNA_synth"/>
</dbReference>
<keyword evidence="1 5" id="KW-0699">rRNA-binding</keyword>
<dbReference type="GO" id="GO:0008097">
    <property type="term" value="F:5S rRNA binding"/>
    <property type="evidence" value="ECO:0007669"/>
    <property type="project" value="InterPro"/>
</dbReference>
<comment type="subunit">
    <text evidence="5">Part of the 50S ribosomal subunit; part of the 5S rRNA/L5/L18/L25 subcomplex. Contacts the 5S rRNA. Binds to the 5S rRNA independently of L5 and L18.</text>
</comment>
<comment type="caution">
    <text evidence="9">The sequence shown here is derived from an EMBL/GenBank/DDBJ whole genome shotgun (WGS) entry which is preliminary data.</text>
</comment>
<evidence type="ECO:0000259" key="7">
    <source>
        <dbReference type="Pfam" id="PF01386"/>
    </source>
</evidence>
<gene>
    <name evidence="5" type="primary">rplY</name>
    <name evidence="5" type="synonym">ctc</name>
    <name evidence="10" type="ORF">BOV88_04990</name>
    <name evidence="9" type="ORF">JV46_16220</name>
</gene>
<dbReference type="NCBIfam" id="NF004130">
    <property type="entry name" value="PRK05618.1-5"/>
    <property type="match status" value="1"/>
</dbReference>
<dbReference type="InterPro" id="IPR020930">
    <property type="entry name" value="Ribosomal_uL5_bac-type"/>
</dbReference>
<feature type="region of interest" description="Disordered" evidence="6">
    <location>
        <begin position="1"/>
        <end position="21"/>
    </location>
</feature>
<keyword evidence="4 5" id="KW-0687">Ribonucleoprotein</keyword>
<dbReference type="GeneID" id="86991980"/>
<dbReference type="HAMAP" id="MF_01334">
    <property type="entry name" value="Ribosomal_bL25_CTC"/>
    <property type="match status" value="1"/>
</dbReference>
<dbReference type="HAMAP" id="MF_01336">
    <property type="entry name" value="Ribosomal_bL25"/>
    <property type="match status" value="1"/>
</dbReference>
<evidence type="ECO:0000256" key="5">
    <source>
        <dbReference type="HAMAP-Rule" id="MF_01334"/>
    </source>
</evidence>
<dbReference type="AlphaFoldDB" id="A0A0B0HEI0"/>
<dbReference type="PANTHER" id="PTHR33284">
    <property type="entry name" value="RIBOSOMAL PROTEIN L25/GLN-TRNA SYNTHETASE, ANTI-CODON-BINDING DOMAIN-CONTAINING PROTEIN"/>
    <property type="match status" value="1"/>
</dbReference>
<dbReference type="InterPro" id="IPR020056">
    <property type="entry name" value="Rbsml_bL25/Gln-tRNA_synth_N"/>
</dbReference>
<feature type="region of interest" description="Disordered" evidence="6">
    <location>
        <begin position="196"/>
        <end position="219"/>
    </location>
</feature>
<reference evidence="10 12" key="2">
    <citation type="submission" date="2016-11" db="EMBL/GenBank/DDBJ databases">
        <title>Mixed transmission modes and dynamic genome evolution in an obligate animal-bacterial symbiosis.</title>
        <authorList>
            <person name="Russell S.L."/>
            <person name="Corbett-Detig R.B."/>
            <person name="Cavanaugh C.M."/>
        </authorList>
    </citation>
    <scope>NUCLEOTIDE SEQUENCE [LARGE SCALE GENOMIC DNA]</scope>
    <source>
        <strain evidence="10">MA-KB16</strain>
    </source>
</reference>
<evidence type="ECO:0000256" key="2">
    <source>
        <dbReference type="ARBA" id="ARBA00022884"/>
    </source>
</evidence>
<dbReference type="NCBIfam" id="NF004128">
    <property type="entry name" value="PRK05618.1-2"/>
    <property type="match status" value="1"/>
</dbReference>
<name>A0A0B0HEI0_SOVGS</name>
<dbReference type="SUPFAM" id="SSF50715">
    <property type="entry name" value="Ribosomal protein L25-like"/>
    <property type="match status" value="1"/>
</dbReference>
<dbReference type="OrthoDB" id="9806411at2"/>
<dbReference type="Pfam" id="PF01386">
    <property type="entry name" value="Ribosomal_L25p"/>
    <property type="match status" value="1"/>
</dbReference>
<dbReference type="InterPro" id="IPR001021">
    <property type="entry name" value="Ribosomal_bL25_long"/>
</dbReference>
<keyword evidence="3 5" id="KW-0689">Ribosomal protein</keyword>
<keyword evidence="11" id="KW-1185">Reference proteome</keyword>
<dbReference type="Proteomes" id="UP000190962">
    <property type="component" value="Unassembled WGS sequence"/>
</dbReference>
<dbReference type="InterPro" id="IPR020055">
    <property type="entry name" value="Ribosomal_bL25_short"/>
</dbReference>
<dbReference type="EMBL" id="JRAA01000001">
    <property type="protein sequence ID" value="KHF26314.1"/>
    <property type="molecule type" value="Genomic_DNA"/>
</dbReference>
<evidence type="ECO:0000256" key="1">
    <source>
        <dbReference type="ARBA" id="ARBA00022730"/>
    </source>
</evidence>
<dbReference type="GO" id="GO:0006412">
    <property type="term" value="P:translation"/>
    <property type="evidence" value="ECO:0007669"/>
    <property type="project" value="UniProtKB-UniRule"/>
</dbReference>
<evidence type="ECO:0000256" key="6">
    <source>
        <dbReference type="SAM" id="MobiDB-lite"/>
    </source>
</evidence>
<dbReference type="InterPro" id="IPR020057">
    <property type="entry name" value="Ribosomal_bL25_b-dom"/>
</dbReference>
<dbReference type="InterPro" id="IPR037121">
    <property type="entry name" value="Ribosomal_bL25_C"/>
</dbReference>
<accession>A0A0B0HEI0</accession>
<dbReference type="EMBL" id="MPNX01000004">
    <property type="protein sequence ID" value="OOY35595.1"/>
    <property type="molecule type" value="Genomic_DNA"/>
</dbReference>
<evidence type="ECO:0000313" key="10">
    <source>
        <dbReference type="EMBL" id="OOY35595.1"/>
    </source>
</evidence>
<dbReference type="NCBIfam" id="TIGR00731">
    <property type="entry name" value="bL25_bact_ctc"/>
    <property type="match status" value="1"/>
</dbReference>
<dbReference type="Pfam" id="PF14693">
    <property type="entry name" value="Ribosomal_TL5_C"/>
    <property type="match status" value="1"/>
</dbReference>
<dbReference type="PANTHER" id="PTHR33284:SF1">
    <property type="entry name" value="RIBOSOMAL PROTEIN L25_GLN-TRNA SYNTHETASE, ANTI-CODON-BINDING DOMAIN-CONTAINING PROTEIN"/>
    <property type="match status" value="1"/>
</dbReference>
<evidence type="ECO:0000259" key="8">
    <source>
        <dbReference type="Pfam" id="PF14693"/>
    </source>
</evidence>
<evidence type="ECO:0000256" key="4">
    <source>
        <dbReference type="ARBA" id="ARBA00023274"/>
    </source>
</evidence>
<dbReference type="PATRIC" id="fig|2340.3.peg.824"/>
<proteinExistence type="inferred from homology"/>
<dbReference type="CDD" id="cd00495">
    <property type="entry name" value="Ribosomal_L25_TL5_CTC"/>
    <property type="match status" value="1"/>
</dbReference>
<dbReference type="RefSeq" id="WP_043116057.1">
    <property type="nucleotide sequence ID" value="NZ_JRAA01000001.1"/>
</dbReference>
<dbReference type="eggNOG" id="COG1825">
    <property type="taxonomic scope" value="Bacteria"/>
</dbReference>
<keyword evidence="2 5" id="KW-0694">RNA-binding</keyword>
<sequence>MAEDFNLNAESRSDTGKGASRRLRRTGLVPGIIYGSDKEPEMISVNHNELVLHLDNEAFYSHILTVTVDGKTQKVVLKDLQRHPAKPFVMHLDLLRVKSGEKLKMSVPLHFENMETAPGAKAGGIASQHVTEVEVSCLPKDLPEYISIDVGALEIGDSVHLSEVKLPEGVEIPALALGEDHDQAIFAFVAARKEVEPEEEAVEGGEEAAAEGGEEETEE</sequence>
<protein>
    <recommendedName>
        <fullName evidence="5">Large ribosomal subunit protein bL25</fullName>
    </recommendedName>
    <alternativeName>
        <fullName evidence="5">General stress protein CTC</fullName>
    </alternativeName>
</protein>
<evidence type="ECO:0000313" key="9">
    <source>
        <dbReference type="EMBL" id="KHF26314.1"/>
    </source>
</evidence>
<dbReference type="Proteomes" id="UP000030856">
    <property type="component" value="Unassembled WGS sequence"/>
</dbReference>
<evidence type="ECO:0000313" key="12">
    <source>
        <dbReference type="Proteomes" id="UP000190962"/>
    </source>
</evidence>
<dbReference type="NCBIfam" id="NF004612">
    <property type="entry name" value="PRK05943.1"/>
    <property type="match status" value="1"/>
</dbReference>
<dbReference type="STRING" id="2340.JV46_16220"/>
<dbReference type="GO" id="GO:0003735">
    <property type="term" value="F:structural constituent of ribosome"/>
    <property type="evidence" value="ECO:0007669"/>
    <property type="project" value="InterPro"/>
</dbReference>
<dbReference type="InterPro" id="IPR029751">
    <property type="entry name" value="Ribosomal_L25_dom"/>
</dbReference>
<organism evidence="9 11">
    <name type="scientific">Solemya velum gill symbiont</name>
    <dbReference type="NCBI Taxonomy" id="2340"/>
    <lineage>
        <taxon>Bacteria</taxon>
        <taxon>Pseudomonadati</taxon>
        <taxon>Pseudomonadota</taxon>
        <taxon>Gammaproteobacteria</taxon>
        <taxon>sulfur-oxidizing symbionts</taxon>
    </lineage>
</organism>
<evidence type="ECO:0000313" key="11">
    <source>
        <dbReference type="Proteomes" id="UP000030856"/>
    </source>
</evidence>
<dbReference type="Gene3D" id="2.170.120.20">
    <property type="entry name" value="Ribosomal protein L25, beta domain"/>
    <property type="match status" value="1"/>
</dbReference>
<comment type="similarity">
    <text evidence="5">Belongs to the bacterial ribosomal protein bL25 family. CTC subfamily.</text>
</comment>
<dbReference type="Gene3D" id="2.40.240.10">
    <property type="entry name" value="Ribosomal Protein L25, Chain P"/>
    <property type="match status" value="1"/>
</dbReference>
<comment type="function">
    <text evidence="5">This is one of the proteins that binds to the 5S RNA in the ribosome where it forms part of the central protuberance.</text>
</comment>
<dbReference type="GO" id="GO:0022625">
    <property type="term" value="C:cytosolic large ribosomal subunit"/>
    <property type="evidence" value="ECO:0007669"/>
    <property type="project" value="TreeGrafter"/>
</dbReference>
<feature type="domain" description="Large ribosomal subunit protein bL25 L25" evidence="7">
    <location>
        <begin position="7"/>
        <end position="94"/>
    </location>
</feature>
<reference evidence="9 11" key="1">
    <citation type="journal article" date="2014" name="BMC Genomics">
        <title>The genome of the intracellular bacterium of the coastal bivalve, Solemya velum: a blueprint for thriving in and out of symbiosis.</title>
        <authorList>
            <person name="Dmytrenko O."/>
            <person name="Russell S.L."/>
            <person name="Loo W.T."/>
            <person name="Fontanez K.M."/>
            <person name="Liao L."/>
            <person name="Roeselers G."/>
            <person name="Sharma R."/>
            <person name="Stewart F.J."/>
            <person name="Newton I.L."/>
            <person name="Woyke T."/>
            <person name="Wu D."/>
            <person name="Lang J.M."/>
            <person name="Eisen J.A."/>
            <person name="Cavanaugh C.M."/>
        </authorList>
    </citation>
    <scope>NUCLEOTIDE SEQUENCE [LARGE SCALE GENOMIC DNA]</scope>
    <source>
        <strain evidence="9 11">WH</strain>
    </source>
</reference>
<evidence type="ECO:0000256" key="3">
    <source>
        <dbReference type="ARBA" id="ARBA00022980"/>
    </source>
</evidence>